<feature type="transmembrane region" description="Helical" evidence="1">
    <location>
        <begin position="5"/>
        <end position="23"/>
    </location>
</feature>
<dbReference type="EMBL" id="SACK01000005">
    <property type="protein sequence ID" value="RVU00474.1"/>
    <property type="molecule type" value="Genomic_DNA"/>
</dbReference>
<evidence type="ECO:0008006" key="4">
    <source>
        <dbReference type="Google" id="ProtNLM"/>
    </source>
</evidence>
<name>A0A437MS74_9SPHI</name>
<dbReference type="RefSeq" id="WP_127705735.1">
    <property type="nucleotide sequence ID" value="NZ_SACK01000005.1"/>
</dbReference>
<keyword evidence="3" id="KW-1185">Reference proteome</keyword>
<evidence type="ECO:0000313" key="3">
    <source>
        <dbReference type="Proteomes" id="UP000282759"/>
    </source>
</evidence>
<keyword evidence="1" id="KW-1133">Transmembrane helix</keyword>
<keyword evidence="1" id="KW-0812">Transmembrane</keyword>
<dbReference type="OrthoDB" id="5431540at2"/>
<accession>A0A437MS74</accession>
<dbReference type="AlphaFoldDB" id="A0A437MS74"/>
<organism evidence="2 3">
    <name type="scientific">Mucilaginibacter limnophilus</name>
    <dbReference type="NCBI Taxonomy" id="1932778"/>
    <lineage>
        <taxon>Bacteria</taxon>
        <taxon>Pseudomonadati</taxon>
        <taxon>Bacteroidota</taxon>
        <taxon>Sphingobacteriia</taxon>
        <taxon>Sphingobacteriales</taxon>
        <taxon>Sphingobacteriaceae</taxon>
        <taxon>Mucilaginibacter</taxon>
    </lineage>
</organism>
<evidence type="ECO:0000256" key="1">
    <source>
        <dbReference type="SAM" id="Phobius"/>
    </source>
</evidence>
<gene>
    <name evidence="2" type="ORF">EOD41_13435</name>
</gene>
<dbReference type="Proteomes" id="UP000282759">
    <property type="component" value="Unassembled WGS sequence"/>
</dbReference>
<sequence>MKKRVIYYISILFFITGLAAFKADNFIVLPDEPLPFKPHGYYIAAVTDDRPAKSPVAQVVTLSADKKTAVQSADLQGGTLSAVRGYISRNLDKDASQRPVIVSIKEFKLTETSLPGNRVDGQVKLVLSFGLQKDYGFERLVDYRGGLHYIRPVSNSALAATQLRDCLKNGITYFNNWMKANTGTNIKLAQKVTFKFTDYAEPNENDTVYYSPKRPLVWDDFRATTPPSGPYAAMVIPAFGYDEQHEVVNGAIRVKLSMKVYLAKSASWVSGGGQTSYALNHEQRHFDITRIIARQFQQKVLNAGLTPDTWEAFIGMQYLDSYRDMHAMQTAYDSETAHGRNHSAQAEWNRRIDKLLGEGADTGLSR</sequence>
<keyword evidence="1" id="KW-0472">Membrane</keyword>
<evidence type="ECO:0000313" key="2">
    <source>
        <dbReference type="EMBL" id="RVU00474.1"/>
    </source>
</evidence>
<protein>
    <recommendedName>
        <fullName evidence="4">DUF922 domain-containing protein</fullName>
    </recommendedName>
</protein>
<comment type="caution">
    <text evidence="2">The sequence shown here is derived from an EMBL/GenBank/DDBJ whole genome shotgun (WGS) entry which is preliminary data.</text>
</comment>
<proteinExistence type="predicted"/>
<reference evidence="2 3" key="1">
    <citation type="submission" date="2019-01" db="EMBL/GenBank/DDBJ databases">
        <authorList>
            <person name="Chen W.-M."/>
        </authorList>
    </citation>
    <scope>NUCLEOTIDE SEQUENCE [LARGE SCALE GENOMIC DNA]</scope>
    <source>
        <strain evidence="2 3">YBJ-36</strain>
    </source>
</reference>